<dbReference type="GO" id="GO:0071555">
    <property type="term" value="P:cell wall organization"/>
    <property type="evidence" value="ECO:0007669"/>
    <property type="project" value="UniProtKB-KW"/>
</dbReference>
<keyword evidence="3" id="KW-0133">Cell shape</keyword>
<keyword evidence="4" id="KW-0573">Peptidoglycan synthesis</keyword>
<keyword evidence="8" id="KW-1185">Reference proteome</keyword>
<dbReference type="GO" id="GO:0016740">
    <property type="term" value="F:transferase activity"/>
    <property type="evidence" value="ECO:0007669"/>
    <property type="project" value="UniProtKB-KW"/>
</dbReference>
<dbReference type="GO" id="GO:0008360">
    <property type="term" value="P:regulation of cell shape"/>
    <property type="evidence" value="ECO:0007669"/>
    <property type="project" value="UniProtKB-KW"/>
</dbReference>
<evidence type="ECO:0000256" key="2">
    <source>
        <dbReference type="ARBA" id="ARBA00022679"/>
    </source>
</evidence>
<evidence type="ECO:0000313" key="8">
    <source>
        <dbReference type="Proteomes" id="UP000675781"/>
    </source>
</evidence>
<protein>
    <submittedName>
        <fullName evidence="7">L,D-transpeptidase</fullName>
    </submittedName>
</protein>
<feature type="signal peptide" evidence="6">
    <location>
        <begin position="1"/>
        <end position="17"/>
    </location>
</feature>
<name>A0A941EIZ4_9ACTN</name>
<evidence type="ECO:0000256" key="4">
    <source>
        <dbReference type="ARBA" id="ARBA00022984"/>
    </source>
</evidence>
<dbReference type="AlphaFoldDB" id="A0A941EIZ4"/>
<gene>
    <name evidence="7" type="ORF">KDL01_03960</name>
</gene>
<keyword evidence="6" id="KW-0732">Signal</keyword>
<reference evidence="7" key="1">
    <citation type="submission" date="2021-04" db="EMBL/GenBank/DDBJ databases">
        <title>Genome based classification of Actinospica acidithermotolerans sp. nov., an actinobacterium isolated from an Indonesian hot spring.</title>
        <authorList>
            <person name="Kusuma A.B."/>
            <person name="Putra K.E."/>
            <person name="Nafisah S."/>
            <person name="Loh J."/>
            <person name="Nouioui I."/>
            <person name="Goodfellow M."/>
        </authorList>
    </citation>
    <scope>NUCLEOTIDE SEQUENCE</scope>
    <source>
        <strain evidence="7">CSCA 57</strain>
    </source>
</reference>
<evidence type="ECO:0000313" key="7">
    <source>
        <dbReference type="EMBL" id="MBR7832397.1"/>
    </source>
</evidence>
<evidence type="ECO:0000256" key="5">
    <source>
        <dbReference type="ARBA" id="ARBA00023316"/>
    </source>
</evidence>
<dbReference type="InterPro" id="IPR005490">
    <property type="entry name" value="LD_TPept_cat_dom"/>
</dbReference>
<sequence length="167" mass="16735">MMTIAALAGVGILAAQAEATAPHASANSAAKVSATSTNAAPQADALPANSGSGTRIVYSPSLHRVWLVQGSTVSRTMQVVPGTVTPPAGTYPVYAKSPGSTGGDGVSVVYLVRFDSSSSTVFGFDAEAGLIGMPPAPKGHTGGVRMEQTDAQVLYQFAAVGTDVVVV</sequence>
<evidence type="ECO:0000256" key="6">
    <source>
        <dbReference type="SAM" id="SignalP"/>
    </source>
</evidence>
<keyword evidence="2" id="KW-0808">Transferase</keyword>
<dbReference type="SUPFAM" id="SSF141523">
    <property type="entry name" value="L,D-transpeptidase catalytic domain-like"/>
    <property type="match status" value="1"/>
</dbReference>
<comment type="caution">
    <text evidence="7">The sequence shown here is derived from an EMBL/GenBank/DDBJ whole genome shotgun (WGS) entry which is preliminary data.</text>
</comment>
<evidence type="ECO:0000256" key="1">
    <source>
        <dbReference type="ARBA" id="ARBA00004752"/>
    </source>
</evidence>
<dbReference type="RefSeq" id="WP_212526925.1">
    <property type="nucleotide sequence ID" value="NZ_JAGSOG010000010.1"/>
</dbReference>
<dbReference type="Gene3D" id="2.40.440.10">
    <property type="entry name" value="L,D-transpeptidase catalytic domain-like"/>
    <property type="match status" value="1"/>
</dbReference>
<dbReference type="InterPro" id="IPR038063">
    <property type="entry name" value="Transpep_catalytic_dom"/>
</dbReference>
<keyword evidence="5" id="KW-0961">Cell wall biogenesis/degradation</keyword>
<accession>A0A941EIZ4</accession>
<comment type="pathway">
    <text evidence="1">Cell wall biogenesis; peptidoglycan biosynthesis.</text>
</comment>
<dbReference type="EMBL" id="JAGSOG010000010">
    <property type="protein sequence ID" value="MBR7832397.1"/>
    <property type="molecule type" value="Genomic_DNA"/>
</dbReference>
<organism evidence="7 8">
    <name type="scientific">Actinospica durhamensis</name>
    <dbReference type="NCBI Taxonomy" id="1508375"/>
    <lineage>
        <taxon>Bacteria</taxon>
        <taxon>Bacillati</taxon>
        <taxon>Actinomycetota</taxon>
        <taxon>Actinomycetes</taxon>
        <taxon>Catenulisporales</taxon>
        <taxon>Actinospicaceae</taxon>
        <taxon>Actinospica</taxon>
    </lineage>
</organism>
<proteinExistence type="predicted"/>
<dbReference type="CDD" id="cd16913">
    <property type="entry name" value="YkuD_like"/>
    <property type="match status" value="1"/>
</dbReference>
<dbReference type="Proteomes" id="UP000675781">
    <property type="component" value="Unassembled WGS sequence"/>
</dbReference>
<evidence type="ECO:0000256" key="3">
    <source>
        <dbReference type="ARBA" id="ARBA00022960"/>
    </source>
</evidence>
<dbReference type="GO" id="GO:0009252">
    <property type="term" value="P:peptidoglycan biosynthetic process"/>
    <property type="evidence" value="ECO:0007669"/>
    <property type="project" value="UniProtKB-KW"/>
</dbReference>
<feature type="chain" id="PRO_5039037540" evidence="6">
    <location>
        <begin position="18"/>
        <end position="167"/>
    </location>
</feature>